<gene>
    <name evidence="2" type="ORF">FOL47_003727</name>
</gene>
<feature type="region of interest" description="Disordered" evidence="1">
    <location>
        <begin position="1"/>
        <end position="68"/>
    </location>
</feature>
<dbReference type="EMBL" id="JAAPAO010000218">
    <property type="protein sequence ID" value="KAF4667125.1"/>
    <property type="molecule type" value="Genomic_DNA"/>
</dbReference>
<evidence type="ECO:0000256" key="1">
    <source>
        <dbReference type="SAM" id="MobiDB-lite"/>
    </source>
</evidence>
<evidence type="ECO:0000313" key="3">
    <source>
        <dbReference type="Proteomes" id="UP000591131"/>
    </source>
</evidence>
<accession>A0A7J6M6N2</accession>
<reference evidence="2 3" key="1">
    <citation type="submission" date="2020-04" db="EMBL/GenBank/DDBJ databases">
        <title>Perkinsus chesapeaki whole genome sequence.</title>
        <authorList>
            <person name="Bogema D.R."/>
        </authorList>
    </citation>
    <scope>NUCLEOTIDE SEQUENCE [LARGE SCALE GENOMIC DNA]</scope>
    <source>
        <strain evidence="2">ATCC PRA-425</strain>
    </source>
</reference>
<protein>
    <submittedName>
        <fullName evidence="2">Uncharacterized protein</fullName>
    </submittedName>
</protein>
<dbReference type="AlphaFoldDB" id="A0A7J6M6N2"/>
<organism evidence="2 3">
    <name type="scientific">Perkinsus chesapeaki</name>
    <name type="common">Clam parasite</name>
    <name type="synonym">Perkinsus andrewsi</name>
    <dbReference type="NCBI Taxonomy" id="330153"/>
    <lineage>
        <taxon>Eukaryota</taxon>
        <taxon>Sar</taxon>
        <taxon>Alveolata</taxon>
        <taxon>Perkinsozoa</taxon>
        <taxon>Perkinsea</taxon>
        <taxon>Perkinsida</taxon>
        <taxon>Perkinsidae</taxon>
        <taxon>Perkinsus</taxon>
    </lineage>
</organism>
<sequence length="315" mass="33448">MNSSASGGLNPFQDHVSNLPSSQAAPTVAPSAAIAGASSSSAAKPVDSAAQKPKPKAPTPLELSPHRLPKDTRMLNLAVAKLTKLGIANVDSINQAVARSAVTDESKATINVILDTTAQYEPRTFAGYVLAVGALLRNWLTIPGAEDCTDLSSWLGKSAAAFEDMDNAVRAMLLTAVMNISNSTNALDNEMIAVVQHAVSWAVNGDGVPVSPRKLAFELAFNTLGSIKPETLMEGSDAMSDLALSLYGELLGDSDAKVTTARLEAARIGLQRLPHLREFLRDLSIDFLDIDDEAVKKLDATCQEHISALRFYMCD</sequence>
<dbReference type="OrthoDB" id="21221at2759"/>
<evidence type="ECO:0000313" key="2">
    <source>
        <dbReference type="EMBL" id="KAF4667125.1"/>
    </source>
</evidence>
<name>A0A7J6M6N2_PERCH</name>
<proteinExistence type="predicted"/>
<keyword evidence="3" id="KW-1185">Reference proteome</keyword>
<feature type="compositionally biased region" description="Low complexity" evidence="1">
    <location>
        <begin position="20"/>
        <end position="52"/>
    </location>
</feature>
<comment type="caution">
    <text evidence="2">The sequence shown here is derived from an EMBL/GenBank/DDBJ whole genome shotgun (WGS) entry which is preliminary data.</text>
</comment>
<dbReference type="Proteomes" id="UP000591131">
    <property type="component" value="Unassembled WGS sequence"/>
</dbReference>